<gene>
    <name evidence="2" type="ORF">MKW98_027771</name>
</gene>
<feature type="transmembrane region" description="Helical" evidence="1">
    <location>
        <begin position="150"/>
        <end position="174"/>
    </location>
</feature>
<reference evidence="2" key="1">
    <citation type="submission" date="2022-04" db="EMBL/GenBank/DDBJ databases">
        <title>A functionally conserved STORR gene fusion in Papaver species that diverged 16.8 million years ago.</title>
        <authorList>
            <person name="Catania T."/>
        </authorList>
    </citation>
    <scope>NUCLEOTIDE SEQUENCE</scope>
    <source>
        <strain evidence="2">S-188037</strain>
    </source>
</reference>
<protein>
    <submittedName>
        <fullName evidence="2">Uncharacterized protein</fullName>
    </submittedName>
</protein>
<evidence type="ECO:0000313" key="2">
    <source>
        <dbReference type="EMBL" id="KAI3926998.1"/>
    </source>
</evidence>
<evidence type="ECO:0000256" key="1">
    <source>
        <dbReference type="SAM" id="Phobius"/>
    </source>
</evidence>
<dbReference type="EMBL" id="JAJJMB010007841">
    <property type="protein sequence ID" value="KAI3926998.1"/>
    <property type="molecule type" value="Genomic_DNA"/>
</dbReference>
<comment type="caution">
    <text evidence="2">The sequence shown here is derived from an EMBL/GenBank/DDBJ whole genome shotgun (WGS) entry which is preliminary data.</text>
</comment>
<organism evidence="2 3">
    <name type="scientific">Papaver atlanticum</name>
    <dbReference type="NCBI Taxonomy" id="357466"/>
    <lineage>
        <taxon>Eukaryota</taxon>
        <taxon>Viridiplantae</taxon>
        <taxon>Streptophyta</taxon>
        <taxon>Embryophyta</taxon>
        <taxon>Tracheophyta</taxon>
        <taxon>Spermatophyta</taxon>
        <taxon>Magnoliopsida</taxon>
        <taxon>Ranunculales</taxon>
        <taxon>Papaveraceae</taxon>
        <taxon>Papaveroideae</taxon>
        <taxon>Papaver</taxon>
    </lineage>
</organism>
<keyword evidence="1" id="KW-1133">Transmembrane helix</keyword>
<keyword evidence="1" id="KW-0812">Transmembrane</keyword>
<dbReference type="Proteomes" id="UP001202328">
    <property type="component" value="Unassembled WGS sequence"/>
</dbReference>
<proteinExistence type="predicted"/>
<dbReference type="AlphaFoldDB" id="A0AAD4SY21"/>
<keyword evidence="3" id="KW-1185">Reference proteome</keyword>
<accession>A0AAD4SY21</accession>
<name>A0AAD4SY21_9MAGN</name>
<keyword evidence="1" id="KW-0472">Membrane</keyword>
<sequence length="305" mass="34765">MVRSFNSHDQHTLEVSCGSVELLKELIIGHNKLSENKILVSSLTSLVDKGYMDFVNEHVFTHGYPLELLFEGSIVFVLVMEVENRDACKLINRWLQQGKVNVVENVRGIMLPKLLKEFLYQWMLVFSVPRSVRAYSNFSRMDYLLPAPNIYSSCMMPVGIIMGTQILVLVFQIIKMLLQVGYLRCKSSIHFSVFIFVKKWTSRRHVFCNAETHNPLAAILTRLPCWQLAAASRLLSMGNGTDTIWLVVELSGAPGYLSSCRVFDRGKVLKPKNGGMSTTIFFEKDLFTIQLWVPVMAPVLFFYHG</sequence>
<evidence type="ECO:0000313" key="3">
    <source>
        <dbReference type="Proteomes" id="UP001202328"/>
    </source>
</evidence>